<proteinExistence type="predicted"/>
<dbReference type="STRING" id="1302687.SAMN05444267_102831"/>
<evidence type="ECO:0008006" key="3">
    <source>
        <dbReference type="Google" id="ProtNLM"/>
    </source>
</evidence>
<dbReference type="EMBL" id="FRAV01000028">
    <property type="protein sequence ID" value="SHL91070.1"/>
    <property type="molecule type" value="Genomic_DNA"/>
</dbReference>
<dbReference type="PROSITE" id="PS51257">
    <property type="entry name" value="PROKAR_LIPOPROTEIN"/>
    <property type="match status" value="1"/>
</dbReference>
<evidence type="ECO:0000313" key="1">
    <source>
        <dbReference type="EMBL" id="SHL91070.1"/>
    </source>
</evidence>
<name>A0A1M7EHH1_9FLAO</name>
<dbReference type="OrthoDB" id="1224629at2"/>
<sequence>MSRSIYLFLILLVFISCKKEYEVEDFRKELRPYLARLSKEKFVPVSDTMAKSFLEKNAKKDELIKLMDAKNPLLRVIAYRAIVNKSEPEYFDLLIKHLDDTAKVTWQYYEDASGVFTVSDLMIRKAYDENGLSPIQKKYLVEKVLLEYPFLDVSNWMIKDVDANEKYYNLIKYKSKVENEDKCGDQLIACYALSKFNKKEDVNFLYNVFHNSINGYCVESIFKSIEAFPDKIFFKLLKDYFEKNIKNKLTSKENITDDVLYFARAVASYENKDALDMLKYIEQNNTYINRPAWPPSNKIYVLKAVTIHYNKIYDELIKKIKNEMNDCDLKNLGFSNYELLENNDKKDW</sequence>
<evidence type="ECO:0000313" key="2">
    <source>
        <dbReference type="Proteomes" id="UP000184364"/>
    </source>
</evidence>
<keyword evidence="2" id="KW-1185">Reference proteome</keyword>
<dbReference type="AlphaFoldDB" id="A0A1M7EHH1"/>
<gene>
    <name evidence="1" type="ORF">SAMN05444267_102831</name>
</gene>
<protein>
    <recommendedName>
        <fullName evidence="3">HEAT repeat-containing protein</fullName>
    </recommendedName>
</protein>
<reference evidence="2" key="1">
    <citation type="submission" date="2016-11" db="EMBL/GenBank/DDBJ databases">
        <authorList>
            <person name="Varghese N."/>
            <person name="Submissions S."/>
        </authorList>
    </citation>
    <scope>NUCLEOTIDE SEQUENCE [LARGE SCALE GENOMIC DNA]</scope>
    <source>
        <strain evidence="2">DSM 26899</strain>
    </source>
</reference>
<dbReference type="RefSeq" id="WP_073294950.1">
    <property type="nucleotide sequence ID" value="NZ_FRAV01000028.1"/>
</dbReference>
<accession>A0A1M7EHH1</accession>
<dbReference type="Proteomes" id="UP000184364">
    <property type="component" value="Unassembled WGS sequence"/>
</dbReference>
<organism evidence="1 2">
    <name type="scientific">Chryseobacterium polytrichastri</name>
    <dbReference type="NCBI Taxonomy" id="1302687"/>
    <lineage>
        <taxon>Bacteria</taxon>
        <taxon>Pseudomonadati</taxon>
        <taxon>Bacteroidota</taxon>
        <taxon>Flavobacteriia</taxon>
        <taxon>Flavobacteriales</taxon>
        <taxon>Weeksellaceae</taxon>
        <taxon>Chryseobacterium group</taxon>
        <taxon>Chryseobacterium</taxon>
    </lineage>
</organism>